<organism evidence="7 8">
    <name type="scientific">Platanthera guangdongensis</name>
    <dbReference type="NCBI Taxonomy" id="2320717"/>
    <lineage>
        <taxon>Eukaryota</taxon>
        <taxon>Viridiplantae</taxon>
        <taxon>Streptophyta</taxon>
        <taxon>Embryophyta</taxon>
        <taxon>Tracheophyta</taxon>
        <taxon>Spermatophyta</taxon>
        <taxon>Magnoliopsida</taxon>
        <taxon>Liliopsida</taxon>
        <taxon>Asparagales</taxon>
        <taxon>Orchidaceae</taxon>
        <taxon>Orchidoideae</taxon>
        <taxon>Orchideae</taxon>
        <taxon>Orchidinae</taxon>
        <taxon>Platanthera</taxon>
    </lineage>
</organism>
<protein>
    <submittedName>
        <fullName evidence="7">Uncharacterized protein</fullName>
    </submittedName>
</protein>
<evidence type="ECO:0000256" key="5">
    <source>
        <dbReference type="ARBA" id="ARBA00023136"/>
    </source>
</evidence>
<gene>
    <name evidence="7" type="ORF">KSP40_PGU002329</name>
</gene>
<comment type="subcellular location">
    <subcellularLocation>
        <location evidence="1">Membrane</location>
        <topology evidence="1">Multi-pass membrane protein</topology>
    </subcellularLocation>
</comment>
<feature type="transmembrane region" description="Helical" evidence="6">
    <location>
        <begin position="72"/>
        <end position="91"/>
    </location>
</feature>
<feature type="transmembrane region" description="Helical" evidence="6">
    <location>
        <begin position="171"/>
        <end position="189"/>
    </location>
</feature>
<dbReference type="EMBL" id="JBBWWR010000018">
    <property type="protein sequence ID" value="KAK8943347.1"/>
    <property type="molecule type" value="Genomic_DNA"/>
</dbReference>
<dbReference type="Proteomes" id="UP001412067">
    <property type="component" value="Unassembled WGS sequence"/>
</dbReference>
<reference evidence="7 8" key="1">
    <citation type="journal article" date="2022" name="Nat. Plants">
        <title>Genomes of leafy and leafless Platanthera orchids illuminate the evolution of mycoheterotrophy.</title>
        <authorList>
            <person name="Li M.H."/>
            <person name="Liu K.W."/>
            <person name="Li Z."/>
            <person name="Lu H.C."/>
            <person name="Ye Q.L."/>
            <person name="Zhang D."/>
            <person name="Wang J.Y."/>
            <person name="Li Y.F."/>
            <person name="Zhong Z.M."/>
            <person name="Liu X."/>
            <person name="Yu X."/>
            <person name="Liu D.K."/>
            <person name="Tu X.D."/>
            <person name="Liu B."/>
            <person name="Hao Y."/>
            <person name="Liao X.Y."/>
            <person name="Jiang Y.T."/>
            <person name="Sun W.H."/>
            <person name="Chen J."/>
            <person name="Chen Y.Q."/>
            <person name="Ai Y."/>
            <person name="Zhai J.W."/>
            <person name="Wu S.S."/>
            <person name="Zhou Z."/>
            <person name="Hsiao Y.Y."/>
            <person name="Wu W.L."/>
            <person name="Chen Y.Y."/>
            <person name="Lin Y.F."/>
            <person name="Hsu J.L."/>
            <person name="Li C.Y."/>
            <person name="Wang Z.W."/>
            <person name="Zhao X."/>
            <person name="Zhong W.Y."/>
            <person name="Ma X.K."/>
            <person name="Ma L."/>
            <person name="Huang J."/>
            <person name="Chen G.Z."/>
            <person name="Huang M.Z."/>
            <person name="Huang L."/>
            <person name="Peng D.H."/>
            <person name="Luo Y.B."/>
            <person name="Zou S.Q."/>
            <person name="Chen S.P."/>
            <person name="Lan S."/>
            <person name="Tsai W.C."/>
            <person name="Van de Peer Y."/>
            <person name="Liu Z.J."/>
        </authorList>
    </citation>
    <scope>NUCLEOTIDE SEQUENCE [LARGE SCALE GENOMIC DNA]</scope>
    <source>
        <strain evidence="7">Lor288</strain>
    </source>
</reference>
<keyword evidence="5 6" id="KW-0472">Membrane</keyword>
<keyword evidence="4 6" id="KW-1133">Transmembrane helix</keyword>
<evidence type="ECO:0000313" key="7">
    <source>
        <dbReference type="EMBL" id="KAK8943347.1"/>
    </source>
</evidence>
<evidence type="ECO:0000256" key="1">
    <source>
        <dbReference type="ARBA" id="ARBA00004141"/>
    </source>
</evidence>
<sequence length="207" mass="22394">MTDLEGLDHNLPLLNQNALSWNPTNNAHKIINQTLRSTAHLANLLPTGTVLMFQILSPVLGNQGQCAPANRLMTACLLSLCAASCFVLSFSDSFRDAAGSVKHGLATFTGFWVIDSPKLLPPDMARSYRIRIVDFIHAFMSVMVFAAVVLVDRNVVTCFIPAPSEDAERVISALPVAIGAVCSVMFLSFPTTRHGIGFPHSPLDDSQ</sequence>
<evidence type="ECO:0000256" key="2">
    <source>
        <dbReference type="ARBA" id="ARBA00008707"/>
    </source>
</evidence>
<evidence type="ECO:0000256" key="3">
    <source>
        <dbReference type="ARBA" id="ARBA00022692"/>
    </source>
</evidence>
<evidence type="ECO:0000313" key="8">
    <source>
        <dbReference type="Proteomes" id="UP001412067"/>
    </source>
</evidence>
<dbReference type="PANTHER" id="PTHR31621:SF0">
    <property type="entry name" value="PROTEIN DMP6"/>
    <property type="match status" value="1"/>
</dbReference>
<keyword evidence="3 6" id="KW-0812">Transmembrane</keyword>
<feature type="transmembrane region" description="Helical" evidence="6">
    <location>
        <begin position="132"/>
        <end position="151"/>
    </location>
</feature>
<accession>A0ABR2LJU8</accession>
<proteinExistence type="inferred from homology"/>
<dbReference type="PANTHER" id="PTHR31621">
    <property type="entry name" value="PROTEIN DMP3"/>
    <property type="match status" value="1"/>
</dbReference>
<dbReference type="InterPro" id="IPR007770">
    <property type="entry name" value="DMP"/>
</dbReference>
<comment type="similarity">
    <text evidence="2">Belongs to the plant DMP1 protein family.</text>
</comment>
<feature type="transmembrane region" description="Helical" evidence="6">
    <location>
        <begin position="41"/>
        <end position="60"/>
    </location>
</feature>
<evidence type="ECO:0000256" key="4">
    <source>
        <dbReference type="ARBA" id="ARBA00022989"/>
    </source>
</evidence>
<name>A0ABR2LJU8_9ASPA</name>
<comment type="caution">
    <text evidence="7">The sequence shown here is derived from an EMBL/GenBank/DDBJ whole genome shotgun (WGS) entry which is preliminary data.</text>
</comment>
<feature type="transmembrane region" description="Helical" evidence="6">
    <location>
        <begin position="103"/>
        <end position="120"/>
    </location>
</feature>
<keyword evidence="8" id="KW-1185">Reference proteome</keyword>
<evidence type="ECO:0000256" key="6">
    <source>
        <dbReference type="SAM" id="Phobius"/>
    </source>
</evidence>
<dbReference type="Pfam" id="PF05078">
    <property type="entry name" value="DUF679"/>
    <property type="match status" value="1"/>
</dbReference>